<sequence length="666" mass="75190">MISEQVETPFRIVRFGLFEVDLEACELRKKGLRIKLQDQPLHILRVLIERPGEIVSREELRHRLWQPDTFVDFDHSLNTAMMRLREVLGDSSENPRFIETVPRKGYRFVAPVHHVRPDTAADSIVVVTQDVNHAGLPPGNESKDLYPIATDETSAPATWVRKNLQISLFHALALVAALVLLTAILSSIFFRLRPNSIFSSASSKPITSLVVLPMENLSGDKSQEYFADGMTDELIASLARISSIRVLSRTTAMEYKDSHESLGKIARDLGVDAVVEGTVLRSGDRVRITAELIQVSTDRHLWADTYESPLDDVLTLQNRVASAIVDQIRIQLTPQDKTRLASRRLVKPDAYEDFLKGLFYWNKRSREDLLKAIDYFQSAIVKDPQYALAYAGLADCYGILGAAIVGTVPTIEVAPKAEAAAMKAVELDDSLAETQTALATVQFNYKWDWKAAERGFRRAIELNPNYATAHQRYSLYLTAMGRRSESLQEMERARSLDPLSVSMNFSLGWRLYMAREYDRALVQLNDAIEMDPSFVLPHIVLGQTYEQMGDYAKAIAELEKTAIMSHRSTPVIAALGHVYAVAGRPADAHKILDELQSESRTGYVSPFYIALVYAGLKDENHTMEWLERAYADRSNSMVFTDVDPRFDNLRNDPKFQNLLQRMNFVN</sequence>
<organism evidence="6 7">
    <name type="scientific">Tunturiibacter empetritectus</name>
    <dbReference type="NCBI Taxonomy" id="3069691"/>
    <lineage>
        <taxon>Bacteria</taxon>
        <taxon>Pseudomonadati</taxon>
        <taxon>Acidobacteriota</taxon>
        <taxon>Terriglobia</taxon>
        <taxon>Terriglobales</taxon>
        <taxon>Acidobacteriaceae</taxon>
        <taxon>Tunturiibacter</taxon>
    </lineage>
</organism>
<dbReference type="Pfam" id="PF00486">
    <property type="entry name" value="Trans_reg_C"/>
    <property type="match status" value="1"/>
</dbReference>
<dbReference type="Proteomes" id="UP000568106">
    <property type="component" value="Unassembled WGS sequence"/>
</dbReference>
<evidence type="ECO:0000256" key="1">
    <source>
        <dbReference type="ARBA" id="ARBA00023125"/>
    </source>
</evidence>
<evidence type="ECO:0000313" key="6">
    <source>
        <dbReference type="EMBL" id="MBB5319231.1"/>
    </source>
</evidence>
<accession>A0A7W8ILB7</accession>
<keyword evidence="1 3" id="KW-0238">DNA-binding</keyword>
<dbReference type="PANTHER" id="PTHR12558:SF13">
    <property type="entry name" value="CELL DIVISION CYCLE PROTEIN 27 HOMOLOG"/>
    <property type="match status" value="1"/>
</dbReference>
<comment type="caution">
    <text evidence="6">The sequence shown here is derived from an EMBL/GenBank/DDBJ whole genome shotgun (WGS) entry which is preliminary data.</text>
</comment>
<feature type="transmembrane region" description="Helical" evidence="4">
    <location>
        <begin position="168"/>
        <end position="190"/>
    </location>
</feature>
<evidence type="ECO:0000256" key="2">
    <source>
        <dbReference type="PROSITE-ProRule" id="PRU00339"/>
    </source>
</evidence>
<dbReference type="PANTHER" id="PTHR12558">
    <property type="entry name" value="CELL DIVISION CYCLE 16,23,27"/>
    <property type="match status" value="1"/>
</dbReference>
<dbReference type="Gene3D" id="1.25.40.10">
    <property type="entry name" value="Tetratricopeptide repeat domain"/>
    <property type="match status" value="1"/>
</dbReference>
<dbReference type="InterPro" id="IPR011990">
    <property type="entry name" value="TPR-like_helical_dom_sf"/>
</dbReference>
<gene>
    <name evidence="6" type="ORF">HDF09_003937</name>
</gene>
<dbReference type="GO" id="GO:0006355">
    <property type="term" value="P:regulation of DNA-templated transcription"/>
    <property type="evidence" value="ECO:0007669"/>
    <property type="project" value="InterPro"/>
</dbReference>
<dbReference type="InterPro" id="IPR016032">
    <property type="entry name" value="Sig_transdc_resp-reg_C-effctor"/>
</dbReference>
<evidence type="ECO:0000256" key="3">
    <source>
        <dbReference type="PROSITE-ProRule" id="PRU01091"/>
    </source>
</evidence>
<evidence type="ECO:0000259" key="5">
    <source>
        <dbReference type="PROSITE" id="PS51755"/>
    </source>
</evidence>
<keyword evidence="4" id="KW-0812">Transmembrane</keyword>
<feature type="DNA-binding region" description="OmpR/PhoB-type" evidence="3">
    <location>
        <begin position="10"/>
        <end position="110"/>
    </location>
</feature>
<dbReference type="PROSITE" id="PS50005">
    <property type="entry name" value="TPR"/>
    <property type="match status" value="1"/>
</dbReference>
<keyword evidence="7" id="KW-1185">Reference proteome</keyword>
<dbReference type="SUPFAM" id="SSF48452">
    <property type="entry name" value="TPR-like"/>
    <property type="match status" value="1"/>
</dbReference>
<proteinExistence type="predicted"/>
<dbReference type="InterPro" id="IPR019734">
    <property type="entry name" value="TPR_rpt"/>
</dbReference>
<protein>
    <submittedName>
        <fullName evidence="6">TolB-like protein/DNA-binding winged helix-turn-helix (WHTH) protein/Tfp pilus assembly protein PilF</fullName>
    </submittedName>
</protein>
<reference evidence="6" key="1">
    <citation type="submission" date="2020-08" db="EMBL/GenBank/DDBJ databases">
        <title>Genomic Encyclopedia of Type Strains, Phase IV (KMG-V): Genome sequencing to study the core and pangenomes of soil and plant-associated prokaryotes.</title>
        <authorList>
            <person name="Whitman W."/>
        </authorList>
    </citation>
    <scope>NUCLEOTIDE SEQUENCE [LARGE SCALE GENOMIC DNA]</scope>
    <source>
        <strain evidence="6">M8UP27</strain>
    </source>
</reference>
<evidence type="ECO:0000256" key="4">
    <source>
        <dbReference type="SAM" id="Phobius"/>
    </source>
</evidence>
<feature type="repeat" description="TPR" evidence="2">
    <location>
        <begin position="501"/>
        <end position="534"/>
    </location>
</feature>
<evidence type="ECO:0000313" key="7">
    <source>
        <dbReference type="Proteomes" id="UP000568106"/>
    </source>
</evidence>
<dbReference type="SMART" id="SM00028">
    <property type="entry name" value="TPR"/>
    <property type="match status" value="3"/>
</dbReference>
<dbReference type="EMBL" id="JACHDY010000007">
    <property type="protein sequence ID" value="MBB5319231.1"/>
    <property type="molecule type" value="Genomic_DNA"/>
</dbReference>
<dbReference type="GO" id="GO:0000160">
    <property type="term" value="P:phosphorelay signal transduction system"/>
    <property type="evidence" value="ECO:0007669"/>
    <property type="project" value="InterPro"/>
</dbReference>
<dbReference type="NCBIfam" id="NF047558">
    <property type="entry name" value="TPR_END_plus"/>
    <property type="match status" value="1"/>
</dbReference>
<dbReference type="PROSITE" id="PS51755">
    <property type="entry name" value="OMPR_PHOB"/>
    <property type="match status" value="1"/>
</dbReference>
<dbReference type="Pfam" id="PF13432">
    <property type="entry name" value="TPR_16"/>
    <property type="match status" value="1"/>
</dbReference>
<dbReference type="CDD" id="cd00383">
    <property type="entry name" value="trans_reg_C"/>
    <property type="match status" value="1"/>
</dbReference>
<name>A0A7W8ILB7_9BACT</name>
<dbReference type="SUPFAM" id="SSF46894">
    <property type="entry name" value="C-terminal effector domain of the bipartite response regulators"/>
    <property type="match status" value="1"/>
</dbReference>
<dbReference type="GO" id="GO:0003677">
    <property type="term" value="F:DNA binding"/>
    <property type="evidence" value="ECO:0007669"/>
    <property type="project" value="UniProtKB-UniRule"/>
</dbReference>
<dbReference type="Gene3D" id="3.40.50.10610">
    <property type="entry name" value="ABC-type transport auxiliary lipoprotein component"/>
    <property type="match status" value="1"/>
</dbReference>
<dbReference type="InterPro" id="IPR001867">
    <property type="entry name" value="OmpR/PhoB-type_DNA-bd"/>
</dbReference>
<dbReference type="InterPro" id="IPR036388">
    <property type="entry name" value="WH-like_DNA-bd_sf"/>
</dbReference>
<dbReference type="SMART" id="SM00862">
    <property type="entry name" value="Trans_reg_C"/>
    <property type="match status" value="1"/>
</dbReference>
<feature type="domain" description="OmpR/PhoB-type" evidence="5">
    <location>
        <begin position="10"/>
        <end position="110"/>
    </location>
</feature>
<dbReference type="Gene3D" id="1.10.10.10">
    <property type="entry name" value="Winged helix-like DNA-binding domain superfamily/Winged helix DNA-binding domain"/>
    <property type="match status" value="1"/>
</dbReference>
<keyword evidence="4" id="KW-1133">Transmembrane helix</keyword>
<dbReference type="AlphaFoldDB" id="A0A7W8ILB7"/>
<keyword evidence="4" id="KW-0472">Membrane</keyword>
<keyword evidence="2" id="KW-0802">TPR repeat</keyword>